<feature type="transmembrane region" description="Helical" evidence="2">
    <location>
        <begin position="89"/>
        <end position="107"/>
    </location>
</feature>
<dbReference type="Proteomes" id="UP001161325">
    <property type="component" value="Unassembled WGS sequence"/>
</dbReference>
<evidence type="ECO:0000313" key="4">
    <source>
        <dbReference type="Proteomes" id="UP001161325"/>
    </source>
</evidence>
<keyword evidence="2" id="KW-0472">Membrane</keyword>
<dbReference type="RefSeq" id="WP_284348032.1">
    <property type="nucleotide sequence ID" value="NZ_BRXS01000001.1"/>
</dbReference>
<keyword evidence="4" id="KW-1185">Reference proteome</keyword>
<evidence type="ECO:0000256" key="2">
    <source>
        <dbReference type="SAM" id="Phobius"/>
    </source>
</evidence>
<name>A0AA37Q5Z6_9BACT</name>
<feature type="transmembrane region" description="Helical" evidence="2">
    <location>
        <begin position="42"/>
        <end position="59"/>
    </location>
</feature>
<sequence length="113" mass="12869">MEREPQARTRMDQESLRERAPVVAPGMAPGARGDRRRSVGRLFTAWVLWWSAVLIGWLWPELPRIWELATRPGARGSFSLTIDAGLGELALWLALPPLLMTVVWLLLKRRRAS</sequence>
<proteinExistence type="predicted"/>
<protein>
    <submittedName>
        <fullName evidence="3">Uncharacterized protein</fullName>
    </submittedName>
</protein>
<dbReference type="EMBL" id="BRXS01000001">
    <property type="protein sequence ID" value="GLC23596.1"/>
    <property type="molecule type" value="Genomic_DNA"/>
</dbReference>
<feature type="compositionally biased region" description="Basic and acidic residues" evidence="1">
    <location>
        <begin position="1"/>
        <end position="20"/>
    </location>
</feature>
<accession>A0AA37Q5Z6</accession>
<feature type="compositionally biased region" description="Low complexity" evidence="1">
    <location>
        <begin position="21"/>
        <end position="31"/>
    </location>
</feature>
<evidence type="ECO:0000256" key="1">
    <source>
        <dbReference type="SAM" id="MobiDB-lite"/>
    </source>
</evidence>
<keyword evidence="2" id="KW-0812">Transmembrane</keyword>
<keyword evidence="2" id="KW-1133">Transmembrane helix</keyword>
<comment type="caution">
    <text evidence="3">The sequence shown here is derived from an EMBL/GenBank/DDBJ whole genome shotgun (WGS) entry which is preliminary data.</text>
</comment>
<dbReference type="AlphaFoldDB" id="A0AA37Q5Z6"/>
<evidence type="ECO:0000313" key="3">
    <source>
        <dbReference type="EMBL" id="GLC23596.1"/>
    </source>
</evidence>
<gene>
    <name evidence="3" type="ORF">rosag_01090</name>
</gene>
<reference evidence="3" key="1">
    <citation type="submission" date="2022-08" db="EMBL/GenBank/DDBJ databases">
        <title>Draft genome sequencing of Roseisolibacter agri AW1220.</title>
        <authorList>
            <person name="Tobiishi Y."/>
            <person name="Tonouchi A."/>
        </authorList>
    </citation>
    <scope>NUCLEOTIDE SEQUENCE</scope>
    <source>
        <strain evidence="3">AW1220</strain>
    </source>
</reference>
<organism evidence="3 4">
    <name type="scientific">Roseisolibacter agri</name>
    <dbReference type="NCBI Taxonomy" id="2014610"/>
    <lineage>
        <taxon>Bacteria</taxon>
        <taxon>Pseudomonadati</taxon>
        <taxon>Gemmatimonadota</taxon>
        <taxon>Gemmatimonadia</taxon>
        <taxon>Gemmatimonadales</taxon>
        <taxon>Gemmatimonadaceae</taxon>
        <taxon>Roseisolibacter</taxon>
    </lineage>
</organism>
<feature type="region of interest" description="Disordered" evidence="1">
    <location>
        <begin position="1"/>
        <end position="35"/>
    </location>
</feature>